<keyword evidence="3" id="KW-1133">Transmembrane helix</keyword>
<accession>A0A814L8N6</accession>
<evidence type="ECO:0000313" key="5">
    <source>
        <dbReference type="EMBL" id="CAF1237703.1"/>
    </source>
</evidence>
<dbReference type="EMBL" id="CAJNOR010001037">
    <property type="protein sequence ID" value="CAF1061737.1"/>
    <property type="molecule type" value="Genomic_DNA"/>
</dbReference>
<dbReference type="PANTHER" id="PTHR43157">
    <property type="entry name" value="PHOSPHATIDYLINOSITOL-GLYCAN BIOSYNTHESIS CLASS F PROTEIN-RELATED"/>
    <property type="match status" value="1"/>
</dbReference>
<keyword evidence="6" id="KW-1185">Reference proteome</keyword>
<reference evidence="4" key="1">
    <citation type="submission" date="2021-02" db="EMBL/GenBank/DDBJ databases">
        <authorList>
            <person name="Nowell W R."/>
        </authorList>
    </citation>
    <scope>NUCLEOTIDE SEQUENCE</scope>
</reference>
<evidence type="ECO:0000256" key="2">
    <source>
        <dbReference type="RuleBase" id="RU000363"/>
    </source>
</evidence>
<dbReference type="Pfam" id="PF00106">
    <property type="entry name" value="adh_short"/>
    <property type="match status" value="1"/>
</dbReference>
<keyword evidence="3" id="KW-0812">Transmembrane</keyword>
<dbReference type="AlphaFoldDB" id="A0A814L8N6"/>
<dbReference type="PRINTS" id="PR00080">
    <property type="entry name" value="SDRFAMILY"/>
</dbReference>
<evidence type="ECO:0000313" key="6">
    <source>
        <dbReference type="Proteomes" id="UP000663828"/>
    </source>
</evidence>
<dbReference type="Proteomes" id="UP000663828">
    <property type="component" value="Unassembled WGS sequence"/>
</dbReference>
<gene>
    <name evidence="5" type="ORF">EDS130_LOCUS27282</name>
    <name evidence="4" type="ORF">XAT740_LOCUS16322</name>
</gene>
<protein>
    <submittedName>
        <fullName evidence="4">Uncharacterized protein</fullName>
    </submittedName>
</protein>
<keyword evidence="1" id="KW-0560">Oxidoreductase</keyword>
<dbReference type="PANTHER" id="PTHR43157:SF31">
    <property type="entry name" value="PHOSPHATIDYLINOSITOL-GLYCAN BIOSYNTHESIS CLASS F PROTEIN"/>
    <property type="match status" value="1"/>
</dbReference>
<dbReference type="InterPro" id="IPR002347">
    <property type="entry name" value="SDR_fam"/>
</dbReference>
<dbReference type="EMBL" id="CAJNOJ010000171">
    <property type="protein sequence ID" value="CAF1237703.1"/>
    <property type="molecule type" value="Genomic_DNA"/>
</dbReference>
<evidence type="ECO:0000256" key="3">
    <source>
        <dbReference type="SAM" id="Phobius"/>
    </source>
</evidence>
<name>A0A814L8N6_ADIRI</name>
<dbReference type="Gene3D" id="3.40.50.720">
    <property type="entry name" value="NAD(P)-binding Rossmann-like Domain"/>
    <property type="match status" value="1"/>
</dbReference>
<feature type="transmembrane region" description="Helical" evidence="3">
    <location>
        <begin position="12"/>
        <end position="31"/>
    </location>
</feature>
<dbReference type="Proteomes" id="UP000663852">
    <property type="component" value="Unassembled WGS sequence"/>
</dbReference>
<dbReference type="GO" id="GO:0016491">
    <property type="term" value="F:oxidoreductase activity"/>
    <property type="evidence" value="ECO:0007669"/>
    <property type="project" value="UniProtKB-KW"/>
</dbReference>
<proteinExistence type="inferred from homology"/>
<dbReference type="OrthoDB" id="191139at2759"/>
<dbReference type="SUPFAM" id="SSF51735">
    <property type="entry name" value="NAD(P)-binding Rossmann-fold domains"/>
    <property type="match status" value="1"/>
</dbReference>
<dbReference type="PRINTS" id="PR00081">
    <property type="entry name" value="GDHRDH"/>
</dbReference>
<sequence length="345" mass="38451">MAFLMETAFKDPAIKSLLFLFGNVLLFIFIISFVHSWTYTLIYIIIQIVIFRLINERLRSGHSYTSTKNLNNQTVIVTGAASGIGRITAIELATLHARVIVGIRNQTRAERIAQELSKESNGNVIGYHLDLSDLASVKAFAEKIDKVDILINNAGVMKGHKEFTKDGLESTFGTNHIGHFYLTQLLLPLLIKSNGRIVNVSSLGHVFVKENTDFIHSNSYDPFQAESESKLANILHANELQRRYGNQGIKAYSLSPGRVGTTGITRDNKSYKMLIISLLSKIISKSIRQGAMTTLYCALSDEAQPGKFHSNCQVAQPSSIASDSKKARELWELSEKIIHEKTEHL</sequence>
<comment type="similarity">
    <text evidence="2">Belongs to the short-chain dehydrogenases/reductases (SDR) family.</text>
</comment>
<organism evidence="4 6">
    <name type="scientific">Adineta ricciae</name>
    <name type="common">Rotifer</name>
    <dbReference type="NCBI Taxonomy" id="249248"/>
    <lineage>
        <taxon>Eukaryota</taxon>
        <taxon>Metazoa</taxon>
        <taxon>Spiralia</taxon>
        <taxon>Gnathifera</taxon>
        <taxon>Rotifera</taxon>
        <taxon>Eurotatoria</taxon>
        <taxon>Bdelloidea</taxon>
        <taxon>Adinetida</taxon>
        <taxon>Adinetidae</taxon>
        <taxon>Adineta</taxon>
    </lineage>
</organism>
<dbReference type="InterPro" id="IPR036291">
    <property type="entry name" value="NAD(P)-bd_dom_sf"/>
</dbReference>
<evidence type="ECO:0000313" key="4">
    <source>
        <dbReference type="EMBL" id="CAF1061737.1"/>
    </source>
</evidence>
<keyword evidence="3" id="KW-0472">Membrane</keyword>
<evidence type="ECO:0000256" key="1">
    <source>
        <dbReference type="ARBA" id="ARBA00023002"/>
    </source>
</evidence>
<comment type="caution">
    <text evidence="4">The sequence shown here is derived from an EMBL/GenBank/DDBJ whole genome shotgun (WGS) entry which is preliminary data.</text>
</comment>